<gene>
    <name evidence="1" type="ORF">PAXRUDRAFT_352150</name>
</gene>
<dbReference type="AlphaFoldDB" id="A0A0D0DZC0"/>
<dbReference type="HOGENOM" id="CLU_1595083_0_0_1"/>
<reference evidence="2" key="2">
    <citation type="submission" date="2015-01" db="EMBL/GenBank/DDBJ databases">
        <title>Evolutionary Origins and Diversification of the Mycorrhizal Mutualists.</title>
        <authorList>
            <consortium name="DOE Joint Genome Institute"/>
            <consortium name="Mycorrhizal Genomics Consortium"/>
            <person name="Kohler A."/>
            <person name="Kuo A."/>
            <person name="Nagy L.G."/>
            <person name="Floudas D."/>
            <person name="Copeland A."/>
            <person name="Barry K.W."/>
            <person name="Cichocki N."/>
            <person name="Veneault-Fourrey C."/>
            <person name="LaButti K."/>
            <person name="Lindquist E.A."/>
            <person name="Lipzen A."/>
            <person name="Lundell T."/>
            <person name="Morin E."/>
            <person name="Murat C."/>
            <person name="Riley R."/>
            <person name="Ohm R."/>
            <person name="Sun H."/>
            <person name="Tunlid A."/>
            <person name="Henrissat B."/>
            <person name="Grigoriev I.V."/>
            <person name="Hibbett D.S."/>
            <person name="Martin F."/>
        </authorList>
    </citation>
    <scope>NUCLEOTIDE SEQUENCE [LARGE SCALE GENOMIC DNA]</scope>
    <source>
        <strain evidence="2">Ve08.2h10</strain>
    </source>
</reference>
<sequence>MLFTSPSVLQKYDVLQQVLEVLSCLMVKHVSIVSRHGPLEAAFTNKELCEMMQLPEASIVPIDPPLLQRGQLQPANNIVPLSSLKKVLKITSGACPKPGLLIFIVPTGLTLCLFRLTWLSSHSHTPVLTPPLVAWSQQEIFLHSQCPSLSPPSVSMQIQHLYPLHSK</sequence>
<protein>
    <submittedName>
        <fullName evidence="1">Uncharacterized protein</fullName>
    </submittedName>
</protein>
<evidence type="ECO:0000313" key="1">
    <source>
        <dbReference type="EMBL" id="KIK95826.1"/>
    </source>
</evidence>
<dbReference type="STRING" id="930991.A0A0D0DZC0"/>
<dbReference type="Gene3D" id="3.50.50.60">
    <property type="entry name" value="FAD/NAD(P)-binding domain"/>
    <property type="match status" value="1"/>
</dbReference>
<name>A0A0D0DZC0_9AGAM</name>
<keyword evidence="2" id="KW-1185">Reference proteome</keyword>
<evidence type="ECO:0000313" key="2">
    <source>
        <dbReference type="Proteomes" id="UP000054538"/>
    </source>
</evidence>
<reference evidence="1 2" key="1">
    <citation type="submission" date="2014-04" db="EMBL/GenBank/DDBJ databases">
        <authorList>
            <consortium name="DOE Joint Genome Institute"/>
            <person name="Kuo A."/>
            <person name="Kohler A."/>
            <person name="Jargeat P."/>
            <person name="Nagy L.G."/>
            <person name="Floudas D."/>
            <person name="Copeland A."/>
            <person name="Barry K.W."/>
            <person name="Cichocki N."/>
            <person name="Veneault-Fourrey C."/>
            <person name="LaButti K."/>
            <person name="Lindquist E.A."/>
            <person name="Lipzen A."/>
            <person name="Lundell T."/>
            <person name="Morin E."/>
            <person name="Murat C."/>
            <person name="Sun H."/>
            <person name="Tunlid A."/>
            <person name="Henrissat B."/>
            <person name="Grigoriev I.V."/>
            <person name="Hibbett D.S."/>
            <person name="Martin F."/>
            <person name="Nordberg H.P."/>
            <person name="Cantor M.N."/>
            <person name="Hua S.X."/>
        </authorList>
    </citation>
    <scope>NUCLEOTIDE SEQUENCE [LARGE SCALE GENOMIC DNA]</scope>
    <source>
        <strain evidence="1 2">Ve08.2h10</strain>
    </source>
</reference>
<dbReference type="InterPro" id="IPR036188">
    <property type="entry name" value="FAD/NAD-bd_sf"/>
</dbReference>
<dbReference type="InParanoid" id="A0A0D0DZC0"/>
<accession>A0A0D0DZC0</accession>
<dbReference type="SUPFAM" id="SSF51905">
    <property type="entry name" value="FAD/NAD(P)-binding domain"/>
    <property type="match status" value="1"/>
</dbReference>
<dbReference type="Proteomes" id="UP000054538">
    <property type="component" value="Unassembled WGS sequence"/>
</dbReference>
<dbReference type="EMBL" id="KN825018">
    <property type="protein sequence ID" value="KIK95826.1"/>
    <property type="molecule type" value="Genomic_DNA"/>
</dbReference>
<dbReference type="OrthoDB" id="3270128at2759"/>
<organism evidence="1 2">
    <name type="scientific">Paxillus rubicundulus Ve08.2h10</name>
    <dbReference type="NCBI Taxonomy" id="930991"/>
    <lineage>
        <taxon>Eukaryota</taxon>
        <taxon>Fungi</taxon>
        <taxon>Dikarya</taxon>
        <taxon>Basidiomycota</taxon>
        <taxon>Agaricomycotina</taxon>
        <taxon>Agaricomycetes</taxon>
        <taxon>Agaricomycetidae</taxon>
        <taxon>Boletales</taxon>
        <taxon>Paxilineae</taxon>
        <taxon>Paxillaceae</taxon>
        <taxon>Paxillus</taxon>
    </lineage>
</organism>
<proteinExistence type="predicted"/>